<feature type="transmembrane region" description="Helical" evidence="2">
    <location>
        <begin position="353"/>
        <end position="382"/>
    </location>
</feature>
<keyword evidence="2" id="KW-1133">Transmembrane helix</keyword>
<evidence type="ECO:0000256" key="1">
    <source>
        <dbReference type="SAM" id="Coils"/>
    </source>
</evidence>
<evidence type="ECO:0000313" key="3">
    <source>
        <dbReference type="EMBL" id="OZJ03503.1"/>
    </source>
</evidence>
<sequence>MLDILFGRRKTPAEMLRQHKRSLDKAQRELDRERIKLEAQEKKLIADIKKAAKANQMGACKVMAKDLVRTRRYVQKFYAMKTQLQAVGLRIQTLRSNQQMTEAMKGATKAMASMNRTMNLPALQKIMMDFERESEMMDMKEDMMGDAIDDVMEEEEDDQESEEIVNKVLDEIGISLDQELANTPTELRQSAPAAKERVAQAEGAGGIPSEDDALQAPILLQIFALSTCTQPGLCKTYFARVQSNDAKQDSAVFYFGLDGYCVAQDGSVNCQYHDFVSMTPFDINVSSYLNDTHPYLFSNPNSPNPALHPEVTSNPPHQTGFFFALSVCFILSSLAICLAVCRQLPHLHYTDRYYTRGFLCLLSALFAALSYGLVAIHIHYGVNSLNLTYPNLVATVGPGQDLQIIAMAFLLVASWGFLKGCWGIK</sequence>
<keyword evidence="4" id="KW-1185">Reference proteome</keyword>
<keyword evidence="2" id="KW-0812">Transmembrane</keyword>
<name>A0A261XYR0_9FUNG</name>
<feature type="coiled-coil region" evidence="1">
    <location>
        <begin position="16"/>
        <end position="43"/>
    </location>
</feature>
<organism evidence="3 4">
    <name type="scientific">Bifiguratus adelaidae</name>
    <dbReference type="NCBI Taxonomy" id="1938954"/>
    <lineage>
        <taxon>Eukaryota</taxon>
        <taxon>Fungi</taxon>
        <taxon>Fungi incertae sedis</taxon>
        <taxon>Mucoromycota</taxon>
        <taxon>Mucoromycotina</taxon>
        <taxon>Endogonomycetes</taxon>
        <taxon>Endogonales</taxon>
        <taxon>Endogonales incertae sedis</taxon>
        <taxon>Bifiguratus</taxon>
    </lineage>
</organism>
<dbReference type="EMBL" id="MVBO01000082">
    <property type="protein sequence ID" value="OZJ03503.1"/>
    <property type="molecule type" value="Genomic_DNA"/>
</dbReference>
<comment type="caution">
    <text evidence="3">The sequence shown here is derived from an EMBL/GenBank/DDBJ whole genome shotgun (WGS) entry which is preliminary data.</text>
</comment>
<proteinExistence type="predicted"/>
<accession>A0A261XYR0</accession>
<dbReference type="Pfam" id="PF03357">
    <property type="entry name" value="Snf7"/>
    <property type="match status" value="1"/>
</dbReference>
<dbReference type="InterPro" id="IPR005024">
    <property type="entry name" value="Snf7_fam"/>
</dbReference>
<dbReference type="OrthoDB" id="10252926at2759"/>
<dbReference type="PANTHER" id="PTHR10476">
    <property type="entry name" value="CHARGED MULTIVESICULAR BODY PROTEIN"/>
    <property type="match status" value="1"/>
</dbReference>
<reference evidence="3 4" key="1">
    <citation type="journal article" date="2017" name="Mycologia">
        <title>Bifiguratus adelaidae, gen. et sp. nov., a new member of Mucoromycotina in endophytic and soil-dwelling habitats.</title>
        <authorList>
            <person name="Torres-Cruz T.J."/>
            <person name="Billingsley Tobias T.L."/>
            <person name="Almatruk M."/>
            <person name="Hesse C."/>
            <person name="Kuske C.R."/>
            <person name="Desiro A."/>
            <person name="Benucci G.M."/>
            <person name="Bonito G."/>
            <person name="Stajich J.E."/>
            <person name="Dunlap C."/>
            <person name="Arnold A.E."/>
            <person name="Porras-Alfaro A."/>
        </authorList>
    </citation>
    <scope>NUCLEOTIDE SEQUENCE [LARGE SCALE GENOMIC DNA]</scope>
    <source>
        <strain evidence="3 4">AZ0501</strain>
    </source>
</reference>
<keyword evidence="2" id="KW-0472">Membrane</keyword>
<gene>
    <name evidence="3" type="ORF">BZG36_05054</name>
</gene>
<dbReference type="GO" id="GO:0007034">
    <property type="term" value="P:vacuolar transport"/>
    <property type="evidence" value="ECO:0007669"/>
    <property type="project" value="InterPro"/>
</dbReference>
<dbReference type="AlphaFoldDB" id="A0A261XYR0"/>
<keyword evidence="1" id="KW-0175">Coiled coil</keyword>
<feature type="transmembrane region" description="Helical" evidence="2">
    <location>
        <begin position="321"/>
        <end position="341"/>
    </location>
</feature>
<feature type="transmembrane region" description="Helical" evidence="2">
    <location>
        <begin position="402"/>
        <end position="422"/>
    </location>
</feature>
<protein>
    <submittedName>
        <fullName evidence="3">Uncharacterized protein</fullName>
    </submittedName>
</protein>
<dbReference type="Gene3D" id="6.10.140.1230">
    <property type="match status" value="1"/>
</dbReference>
<dbReference type="Proteomes" id="UP000242875">
    <property type="component" value="Unassembled WGS sequence"/>
</dbReference>
<evidence type="ECO:0000313" key="4">
    <source>
        <dbReference type="Proteomes" id="UP000242875"/>
    </source>
</evidence>
<evidence type="ECO:0000256" key="2">
    <source>
        <dbReference type="SAM" id="Phobius"/>
    </source>
</evidence>